<dbReference type="SMART" id="SM00220">
    <property type="entry name" value="S_TKc"/>
    <property type="match status" value="1"/>
</dbReference>
<feature type="binding site" evidence="1">
    <location>
        <position position="373"/>
    </location>
    <ligand>
        <name>ATP</name>
        <dbReference type="ChEBI" id="CHEBI:30616"/>
    </ligand>
</feature>
<keyword evidence="1" id="KW-0067">ATP-binding</keyword>
<reference evidence="4" key="1">
    <citation type="submission" date="2023-10" db="EMBL/GenBank/DDBJ databases">
        <authorList>
            <person name="Chen Y."/>
            <person name="Shah S."/>
            <person name="Dougan E. K."/>
            <person name="Thang M."/>
            <person name="Chan C."/>
        </authorList>
    </citation>
    <scope>NUCLEOTIDE SEQUENCE [LARGE SCALE GENOMIC DNA]</scope>
</reference>
<comment type="caution">
    <text evidence="4">The sequence shown here is derived from an EMBL/GenBank/DDBJ whole genome shotgun (WGS) entry which is preliminary data.</text>
</comment>
<dbReference type="PROSITE" id="PS00107">
    <property type="entry name" value="PROTEIN_KINASE_ATP"/>
    <property type="match status" value="1"/>
</dbReference>
<feature type="region of interest" description="Disordered" evidence="2">
    <location>
        <begin position="239"/>
        <end position="291"/>
    </location>
</feature>
<protein>
    <recommendedName>
        <fullName evidence="3">Protein kinase domain-containing protein</fullName>
    </recommendedName>
</protein>
<evidence type="ECO:0000256" key="1">
    <source>
        <dbReference type="PROSITE-ProRule" id="PRU10141"/>
    </source>
</evidence>
<dbReference type="Gene3D" id="3.30.200.20">
    <property type="entry name" value="Phosphorylase Kinase, domain 1"/>
    <property type="match status" value="1"/>
</dbReference>
<feature type="domain" description="Protein kinase" evidence="3">
    <location>
        <begin position="344"/>
        <end position="676"/>
    </location>
</feature>
<dbReference type="SUPFAM" id="SSF56112">
    <property type="entry name" value="Protein kinase-like (PK-like)"/>
    <property type="match status" value="1"/>
</dbReference>
<evidence type="ECO:0000256" key="2">
    <source>
        <dbReference type="SAM" id="MobiDB-lite"/>
    </source>
</evidence>
<evidence type="ECO:0000313" key="5">
    <source>
        <dbReference type="Proteomes" id="UP001189429"/>
    </source>
</evidence>
<feature type="region of interest" description="Disordered" evidence="2">
    <location>
        <begin position="194"/>
        <end position="223"/>
    </location>
</feature>
<name>A0ABN9UDU5_9DINO</name>
<evidence type="ECO:0000313" key="4">
    <source>
        <dbReference type="EMBL" id="CAK0857623.1"/>
    </source>
</evidence>
<feature type="compositionally biased region" description="Gly residues" evidence="2">
    <location>
        <begin position="36"/>
        <end position="46"/>
    </location>
</feature>
<dbReference type="Gene3D" id="1.10.510.10">
    <property type="entry name" value="Transferase(Phosphotransferase) domain 1"/>
    <property type="match status" value="1"/>
</dbReference>
<feature type="region of interest" description="Disordered" evidence="2">
    <location>
        <begin position="1"/>
        <end position="48"/>
    </location>
</feature>
<feature type="compositionally biased region" description="Low complexity" evidence="2">
    <location>
        <begin position="243"/>
        <end position="257"/>
    </location>
</feature>
<dbReference type="PROSITE" id="PS50011">
    <property type="entry name" value="PROTEIN_KINASE_DOM"/>
    <property type="match status" value="1"/>
</dbReference>
<dbReference type="InterPro" id="IPR000719">
    <property type="entry name" value="Prot_kinase_dom"/>
</dbReference>
<dbReference type="EMBL" id="CAUYUJ010015747">
    <property type="protein sequence ID" value="CAK0857623.1"/>
    <property type="molecule type" value="Genomic_DNA"/>
</dbReference>
<keyword evidence="1" id="KW-0547">Nucleotide-binding</keyword>
<evidence type="ECO:0000259" key="3">
    <source>
        <dbReference type="PROSITE" id="PS50011"/>
    </source>
</evidence>
<accession>A0ABN9UDU5</accession>
<proteinExistence type="predicted"/>
<organism evidence="4 5">
    <name type="scientific">Prorocentrum cordatum</name>
    <dbReference type="NCBI Taxonomy" id="2364126"/>
    <lineage>
        <taxon>Eukaryota</taxon>
        <taxon>Sar</taxon>
        <taxon>Alveolata</taxon>
        <taxon>Dinophyceae</taxon>
        <taxon>Prorocentrales</taxon>
        <taxon>Prorocentraceae</taxon>
        <taxon>Prorocentrum</taxon>
    </lineage>
</organism>
<keyword evidence="5" id="KW-1185">Reference proteome</keyword>
<feature type="region of interest" description="Disordered" evidence="2">
    <location>
        <begin position="161"/>
        <end position="180"/>
    </location>
</feature>
<sequence length="711" mass="74472">MLGAATPKAPSAPPHAAAPGGAAPAAFGRRPEAGAGADGAGGGRGEAGAWSVQRTARLAPEDMRSGLVEQAEVIDRGVVASVSSAVEQLNSGAIACAGGLCVVHSSSLQADYLLYREDRCRDVADAGLRALAGGQVTTSPQSLAPAAPPAAVLMSPSMSRRSISGHGALQGTASPARLPDRCLRFDSPRIAERWTPAAAGGSPVGTPWQGAARVQASPKNADVHTPAARMSFAPMDADGAFGGAASPRPPRAAAAEGRAPDADGRFLTPRCCAPSAKPGGAGGARGTGSMRRSLTLSPTRCLQRDFGSPARAAFIAVSEEAQREAPRRPAEGSGEAHDVGGRQFRFLDVLGCGAFGIVWRAREQDSDADVAVKVIGCKDEASLGVATFEADLLQMLTAANSHLRGHVPEYVAHTVARSRGGGAGGVVRLAMSCVPGGAFDRWIYGISDEDHKTADIPKLIDGHFPGGQQGQWELRPTCALVRELLSQLSGVFHALRPIAFHRDVSAHNVLMDLAPGAGGEAARFSLIDFGLAVRSSNWNQQWRNSNLAGDPRYWAPAAWMAFGFGFKYVASHPNPGFQQQYLARMDHFGLGVMGLEALFSLCSLREEGSPGMHEARGAWAAYWATVVNLFQMFHNKGAQEVRTFLSHTREGGLGDLVDRLRSLRESLRAAAVHPLNGHCAALLLVLADLVDETGTIVWAEVPGMLSEDLAD</sequence>
<feature type="compositionally biased region" description="Low complexity" evidence="2">
    <location>
        <begin position="1"/>
        <end position="28"/>
    </location>
</feature>
<dbReference type="InterPro" id="IPR017441">
    <property type="entry name" value="Protein_kinase_ATP_BS"/>
</dbReference>
<dbReference type="Proteomes" id="UP001189429">
    <property type="component" value="Unassembled WGS sequence"/>
</dbReference>
<gene>
    <name evidence="4" type="ORF">PCOR1329_LOCUS47692</name>
</gene>
<dbReference type="InterPro" id="IPR011009">
    <property type="entry name" value="Kinase-like_dom_sf"/>
</dbReference>